<dbReference type="RefSeq" id="YP_013605502.1">
    <property type="nucleotide sequence ID" value="NC_134205.1"/>
</dbReference>
<reference evidence="1 2" key="1">
    <citation type="journal article" date="2023" name="Nat. Microbiol.">
        <title>A compendium of viruses from methanogenic archaea reveals their diversity and adaptations to the gut environment.</title>
        <authorList>
            <person name="Medvedeva S."/>
            <person name="Borrel G."/>
            <person name="Krupovic M."/>
            <person name="Gribaldo S."/>
        </authorList>
    </citation>
    <scope>NUCLEOTIDE SEQUENCE [LARGE SCALE GENOMIC DNA]</scope>
</reference>
<sequence length="133" mass="14499">MSVDGSIRIDMAEYGMNGIVTVREPRLTRRRMAENAIGRISGIGVNKEIDLSKTSAGDVQTIVTLMFVDSAPFPLDLEDLSGFYAYCDRMDDACRGSAERFWKDLSAAAEHIMEGENDPLEVFAPASQTGSSA</sequence>
<protein>
    <submittedName>
        <fullName evidence="1">Uncharacterized protein</fullName>
    </submittedName>
</protein>
<proteinExistence type="predicted"/>
<accession>A0AA86Y5M0</accession>
<gene>
    <name evidence="1" type="ORF">vir335_00042</name>
</gene>
<dbReference type="Proteomes" id="UP001302000">
    <property type="component" value="Segment"/>
</dbReference>
<dbReference type="EMBL" id="BK063680">
    <property type="protein sequence ID" value="DBA35598.1"/>
    <property type="molecule type" value="Genomic_DNA"/>
</dbReference>
<evidence type="ECO:0000313" key="1">
    <source>
        <dbReference type="EMBL" id="DBA35598.1"/>
    </source>
</evidence>
<name>A0AA86Y5M0_9CAUD</name>
<organism evidence="1 2">
    <name type="scientific">Caudoviricetes sp. vir335</name>
    <dbReference type="NCBI Taxonomy" id="3068357"/>
    <lineage>
        <taxon>Viruses</taxon>
        <taxon>Duplodnaviria</taxon>
        <taxon>Heunggongvirae</taxon>
        <taxon>Uroviricota</taxon>
        <taxon>Caudoviricetes</taxon>
    </lineage>
</organism>
<dbReference type="GeneID" id="301841386"/>
<evidence type="ECO:0000313" key="2">
    <source>
        <dbReference type="Proteomes" id="UP001302000"/>
    </source>
</evidence>
<keyword evidence="2" id="KW-1185">Reference proteome</keyword>